<feature type="signal peptide" evidence="14">
    <location>
        <begin position="1"/>
        <end position="16"/>
    </location>
</feature>
<dbReference type="GO" id="GO:0007166">
    <property type="term" value="P:cell surface receptor signaling pathway"/>
    <property type="evidence" value="ECO:0007669"/>
    <property type="project" value="InterPro"/>
</dbReference>
<organism evidence="17 18">
    <name type="scientific">Hemibagrus guttatus</name>
    <dbReference type="NCBI Taxonomy" id="175788"/>
    <lineage>
        <taxon>Eukaryota</taxon>
        <taxon>Metazoa</taxon>
        <taxon>Chordata</taxon>
        <taxon>Craniata</taxon>
        <taxon>Vertebrata</taxon>
        <taxon>Euteleostomi</taxon>
        <taxon>Actinopterygii</taxon>
        <taxon>Neopterygii</taxon>
        <taxon>Teleostei</taxon>
        <taxon>Ostariophysi</taxon>
        <taxon>Siluriformes</taxon>
        <taxon>Bagridae</taxon>
        <taxon>Hemibagrus</taxon>
    </lineage>
</organism>
<comment type="similarity">
    <text evidence="2">Belongs to the G-protein coupled receptor 2 family. Adhesion G-protein coupled receptor (ADGR) subfamily.</text>
</comment>
<evidence type="ECO:0000256" key="9">
    <source>
        <dbReference type="ARBA" id="ARBA00022989"/>
    </source>
</evidence>
<feature type="transmembrane region" description="Helical" evidence="13">
    <location>
        <begin position="469"/>
        <end position="489"/>
    </location>
</feature>
<feature type="transmembrane region" description="Helical" evidence="13">
    <location>
        <begin position="274"/>
        <end position="296"/>
    </location>
</feature>
<dbReference type="Proteomes" id="UP001274896">
    <property type="component" value="Unassembled WGS sequence"/>
</dbReference>
<dbReference type="Pfam" id="PF00002">
    <property type="entry name" value="7tm_2"/>
    <property type="match status" value="1"/>
</dbReference>
<feature type="transmembrane region" description="Helical" evidence="13">
    <location>
        <begin position="495"/>
        <end position="518"/>
    </location>
</feature>
<dbReference type="InterPro" id="IPR046338">
    <property type="entry name" value="GAIN_dom_sf"/>
</dbReference>
<keyword evidence="5 13" id="KW-0812">Transmembrane</keyword>
<dbReference type="InterPro" id="IPR017981">
    <property type="entry name" value="GPCR_2-like_7TM"/>
</dbReference>
<evidence type="ECO:0000256" key="8">
    <source>
        <dbReference type="ARBA" id="ARBA00022837"/>
    </source>
</evidence>
<gene>
    <name evidence="17" type="ORF">QTP70_030148</name>
</gene>
<evidence type="ECO:0000256" key="13">
    <source>
        <dbReference type="SAM" id="Phobius"/>
    </source>
</evidence>
<feature type="transmembrane region" description="Helical" evidence="13">
    <location>
        <begin position="423"/>
        <end position="449"/>
    </location>
</feature>
<accession>A0AAE0UMB4</accession>
<evidence type="ECO:0008006" key="19">
    <source>
        <dbReference type="Google" id="ProtNLM"/>
    </source>
</evidence>
<keyword evidence="18" id="KW-1185">Reference proteome</keyword>
<keyword evidence="12" id="KW-0325">Glycoprotein</keyword>
<feature type="transmembrane region" description="Helical" evidence="13">
    <location>
        <begin position="382"/>
        <end position="403"/>
    </location>
</feature>
<proteinExistence type="inferred from homology"/>
<evidence type="ECO:0000256" key="7">
    <source>
        <dbReference type="ARBA" id="ARBA00022737"/>
    </source>
</evidence>
<keyword evidence="6 14" id="KW-0732">Signal</keyword>
<dbReference type="EMBL" id="JAUCMX010000025">
    <property type="protein sequence ID" value="KAK3511081.1"/>
    <property type="molecule type" value="Genomic_DNA"/>
</dbReference>
<dbReference type="Gene3D" id="2.60.220.50">
    <property type="match status" value="1"/>
</dbReference>
<comment type="caution">
    <text evidence="17">The sequence shown here is derived from an EMBL/GenBank/DDBJ whole genome shotgun (WGS) entry which is preliminary data.</text>
</comment>
<dbReference type="InterPro" id="IPR000832">
    <property type="entry name" value="GPCR_2_secretin-like"/>
</dbReference>
<evidence type="ECO:0000256" key="1">
    <source>
        <dbReference type="ARBA" id="ARBA00004651"/>
    </source>
</evidence>
<dbReference type="InterPro" id="IPR000203">
    <property type="entry name" value="GPS"/>
</dbReference>
<dbReference type="Pfam" id="PF01825">
    <property type="entry name" value="GPS"/>
    <property type="match status" value="1"/>
</dbReference>
<evidence type="ECO:0000256" key="2">
    <source>
        <dbReference type="ARBA" id="ARBA00007343"/>
    </source>
</evidence>
<evidence type="ECO:0000256" key="14">
    <source>
        <dbReference type="SAM" id="SignalP"/>
    </source>
</evidence>
<keyword evidence="10 13" id="KW-0472">Membrane</keyword>
<reference evidence="17" key="1">
    <citation type="submission" date="2023-06" db="EMBL/GenBank/DDBJ databases">
        <title>Male Hemibagrus guttatus genome.</title>
        <authorList>
            <person name="Bian C."/>
        </authorList>
    </citation>
    <scope>NUCLEOTIDE SEQUENCE</scope>
    <source>
        <strain evidence="17">Male_cb2023</strain>
        <tissue evidence="17">Muscle</tissue>
    </source>
</reference>
<dbReference type="Gene3D" id="1.20.1070.10">
    <property type="entry name" value="Rhodopsin 7-helix transmembrane proteins"/>
    <property type="match status" value="1"/>
</dbReference>
<evidence type="ECO:0000256" key="12">
    <source>
        <dbReference type="ARBA" id="ARBA00023180"/>
    </source>
</evidence>
<feature type="transmembrane region" description="Helical" evidence="13">
    <location>
        <begin position="308"/>
        <end position="328"/>
    </location>
</feature>
<evidence type="ECO:0000256" key="4">
    <source>
        <dbReference type="ARBA" id="ARBA00022536"/>
    </source>
</evidence>
<sequence length="527" mass="58469">MLFVVLFTAAVCVNQAIKSQQIKAYLDAQTASCAENFLNDLEKLLNNTGPIEQKTVELYLASVINVTSVIENVTSDQLISLGNKVLAVTEKLVSSLVTPTETQNTTSINLSDLEGQVFSVGKMTNLTEIPPLLTSNSSLSIDLIGISKKNNGSAAVVFVSYSNMDNILKPKFFNESSKKSITKTMMSTVVLATLPNITSLTKPVNFTFKHTKKLVPAANLFCVYWNESKWVEDGCNITEINNTYTVCSCIHLSTFALIMQFDNTPRDADDAIELINTVGVSVGLLFLFLTILTLAVCQRGPKVTNVALLNLSMSLFFAHLVFLLTQQYQENVKKSQFSQLCEVLAGATHFLFLSAFVWMFIEAVLLYICVKNLSRIRSKQLEVLNWKCMLVIGYVIPLVLVGITSGLNPDAYSIDSCWLKNSVIWVFLGPVCGIIAINFLLTCVIIAVLRHALSNLDKSVSQLKHTRSLVLKTLLQFVILGCPWVLGFFTEQDKMIKIIFLFLNSQQGTFIFIVHCVLNQEVRCSLK</sequence>
<dbReference type="AlphaFoldDB" id="A0AAE0UMB4"/>
<evidence type="ECO:0000256" key="10">
    <source>
        <dbReference type="ARBA" id="ARBA00023136"/>
    </source>
</evidence>
<comment type="subcellular location">
    <subcellularLocation>
        <location evidence="1">Cell membrane</location>
        <topology evidence="1">Multi-pass membrane protein</topology>
    </subcellularLocation>
</comment>
<dbReference type="PANTHER" id="PTHR12011:SF469">
    <property type="entry name" value="ADHESION G PROTEIN-COUPLED RECEPTOR E1-RELATED"/>
    <property type="match status" value="1"/>
</dbReference>
<evidence type="ECO:0000256" key="11">
    <source>
        <dbReference type="ARBA" id="ARBA00023157"/>
    </source>
</evidence>
<dbReference type="GO" id="GO:0004930">
    <property type="term" value="F:G protein-coupled receptor activity"/>
    <property type="evidence" value="ECO:0007669"/>
    <property type="project" value="InterPro"/>
</dbReference>
<evidence type="ECO:0000313" key="18">
    <source>
        <dbReference type="Proteomes" id="UP001274896"/>
    </source>
</evidence>
<evidence type="ECO:0000313" key="17">
    <source>
        <dbReference type="EMBL" id="KAK3511081.1"/>
    </source>
</evidence>
<evidence type="ECO:0000256" key="6">
    <source>
        <dbReference type="ARBA" id="ARBA00022729"/>
    </source>
</evidence>
<keyword evidence="4" id="KW-0245">EGF-like domain</keyword>
<keyword evidence="11" id="KW-1015">Disulfide bond</keyword>
<feature type="domain" description="GAIN-B" evidence="15">
    <location>
        <begin position="94"/>
        <end position="265"/>
    </location>
</feature>
<feature type="transmembrane region" description="Helical" evidence="13">
    <location>
        <begin position="348"/>
        <end position="370"/>
    </location>
</feature>
<dbReference type="PROSITE" id="PS50221">
    <property type="entry name" value="GAIN_B"/>
    <property type="match status" value="1"/>
</dbReference>
<evidence type="ECO:0000259" key="16">
    <source>
        <dbReference type="PROSITE" id="PS50261"/>
    </source>
</evidence>
<dbReference type="GO" id="GO:0005886">
    <property type="term" value="C:plasma membrane"/>
    <property type="evidence" value="ECO:0007669"/>
    <property type="project" value="UniProtKB-SubCell"/>
</dbReference>
<name>A0AAE0UMB4_9TELE</name>
<protein>
    <recommendedName>
        <fullName evidence="19">Adhesion G protein-coupled receptor E3-like</fullName>
    </recommendedName>
</protein>
<dbReference type="PROSITE" id="PS50261">
    <property type="entry name" value="G_PROTEIN_RECEP_F2_4"/>
    <property type="match status" value="1"/>
</dbReference>
<dbReference type="PRINTS" id="PR00249">
    <property type="entry name" value="GPCRSECRETIN"/>
</dbReference>
<feature type="chain" id="PRO_5041935522" description="Adhesion G protein-coupled receptor E3-like" evidence="14">
    <location>
        <begin position="17"/>
        <end position="527"/>
    </location>
</feature>
<feature type="domain" description="G-protein coupled receptors family 2 profile 2" evidence="16">
    <location>
        <begin position="272"/>
        <end position="519"/>
    </location>
</feature>
<keyword evidence="8" id="KW-0106">Calcium</keyword>
<keyword evidence="9 13" id="KW-1133">Transmembrane helix</keyword>
<evidence type="ECO:0000256" key="3">
    <source>
        <dbReference type="ARBA" id="ARBA00022475"/>
    </source>
</evidence>
<evidence type="ECO:0000259" key="15">
    <source>
        <dbReference type="PROSITE" id="PS50221"/>
    </source>
</evidence>
<evidence type="ECO:0000256" key="5">
    <source>
        <dbReference type="ARBA" id="ARBA00022692"/>
    </source>
</evidence>
<keyword evidence="7" id="KW-0677">Repeat</keyword>
<dbReference type="InterPro" id="IPR057244">
    <property type="entry name" value="GAIN_B"/>
</dbReference>
<dbReference type="PANTHER" id="PTHR12011">
    <property type="entry name" value="ADHESION G-PROTEIN COUPLED RECEPTOR"/>
    <property type="match status" value="1"/>
</dbReference>
<dbReference type="GO" id="GO:0007189">
    <property type="term" value="P:adenylate cyclase-activating G protein-coupled receptor signaling pathway"/>
    <property type="evidence" value="ECO:0007669"/>
    <property type="project" value="TreeGrafter"/>
</dbReference>
<dbReference type="SMART" id="SM00303">
    <property type="entry name" value="GPS"/>
    <property type="match status" value="1"/>
</dbReference>
<dbReference type="FunFam" id="1.20.1070.10:FF:000054">
    <property type="entry name" value="Adhesion G protein-coupled receptor E3"/>
    <property type="match status" value="1"/>
</dbReference>
<keyword evidence="3" id="KW-1003">Cell membrane</keyword>